<sequence length="96" mass="10550">MADQIVYNHAAVSGLSGDIAAQASQLMEIHDDVLHITQQLAEFFQGHGATTFFDAQQQMLRGLQDMIQTVSLHGHTVNTVHENAITTDHNTSLFFA</sequence>
<proteinExistence type="predicted"/>
<dbReference type="STRING" id="243061.AWC25_02765"/>
<dbReference type="InterPro" id="IPR036689">
    <property type="entry name" value="ESAT-6-like_sf"/>
</dbReference>
<reference evidence="2" key="1">
    <citation type="submission" date="2016-09" db="EMBL/GenBank/DDBJ databases">
        <authorList>
            <person name="Greninger A.L."/>
            <person name="Jerome K.R."/>
            <person name="Mcnair B."/>
            <person name="Wallis C."/>
            <person name="Fang F."/>
        </authorList>
    </citation>
    <scope>NUCLEOTIDE SEQUENCE [LARGE SCALE GENOMIC DNA]</scope>
    <source>
        <strain evidence="2">BC1_M4</strain>
    </source>
</reference>
<keyword evidence="2" id="KW-1185">Reference proteome</keyword>
<evidence type="ECO:0000313" key="2">
    <source>
        <dbReference type="Proteomes" id="UP000094224"/>
    </source>
</evidence>
<dbReference type="SUPFAM" id="SSF140453">
    <property type="entry name" value="EsxAB dimer-like"/>
    <property type="match status" value="1"/>
</dbReference>
<gene>
    <name evidence="1" type="ORF">BHQ21_17065</name>
</gene>
<organism evidence="1 2">
    <name type="scientific">Mycobacterium sherrisii</name>
    <dbReference type="NCBI Taxonomy" id="243061"/>
    <lineage>
        <taxon>Bacteria</taxon>
        <taxon>Bacillati</taxon>
        <taxon>Actinomycetota</taxon>
        <taxon>Actinomycetes</taxon>
        <taxon>Mycobacteriales</taxon>
        <taxon>Mycobacteriaceae</taxon>
        <taxon>Mycobacterium</taxon>
        <taxon>Mycobacterium simiae complex</taxon>
    </lineage>
</organism>
<accession>A0A1E3SQW9</accession>
<dbReference type="AlphaFoldDB" id="A0A1E3SQW9"/>
<dbReference type="EMBL" id="MIHC01000030">
    <property type="protein sequence ID" value="ODR04567.1"/>
    <property type="molecule type" value="Genomic_DNA"/>
</dbReference>
<evidence type="ECO:0000313" key="1">
    <source>
        <dbReference type="EMBL" id="ODR04567.1"/>
    </source>
</evidence>
<dbReference type="Gene3D" id="1.10.287.1060">
    <property type="entry name" value="ESAT-6-like"/>
    <property type="match status" value="1"/>
</dbReference>
<dbReference type="Pfam" id="PF06013">
    <property type="entry name" value="WXG100"/>
    <property type="match status" value="1"/>
</dbReference>
<evidence type="ECO:0008006" key="3">
    <source>
        <dbReference type="Google" id="ProtNLM"/>
    </source>
</evidence>
<dbReference type="InterPro" id="IPR010310">
    <property type="entry name" value="T7SS_ESAT-6-like"/>
</dbReference>
<comment type="caution">
    <text evidence="1">The sequence shown here is derived from an EMBL/GenBank/DDBJ whole genome shotgun (WGS) entry which is preliminary data.</text>
</comment>
<name>A0A1E3SQW9_9MYCO</name>
<protein>
    <recommendedName>
        <fullName evidence="3">Secretion protein</fullName>
    </recommendedName>
</protein>
<dbReference type="Proteomes" id="UP000094224">
    <property type="component" value="Unassembled WGS sequence"/>
</dbReference>
<dbReference type="OrthoDB" id="4762157at2"/>
<dbReference type="RefSeq" id="WP_069401472.1">
    <property type="nucleotide sequence ID" value="NZ_JACKTB010000033.1"/>
</dbReference>